<evidence type="ECO:0000259" key="2">
    <source>
        <dbReference type="Pfam" id="PF13575"/>
    </source>
</evidence>
<dbReference type="Gene3D" id="1.50.10.10">
    <property type="match status" value="1"/>
</dbReference>
<dbReference type="Pfam" id="PF13575">
    <property type="entry name" value="DUF4135"/>
    <property type="match status" value="1"/>
</dbReference>
<keyword evidence="4" id="KW-1185">Reference proteome</keyword>
<dbReference type="SMART" id="SM01260">
    <property type="entry name" value="LANC_like"/>
    <property type="match status" value="1"/>
</dbReference>
<dbReference type="GO" id="GO:0031179">
    <property type="term" value="P:peptide modification"/>
    <property type="evidence" value="ECO:0007669"/>
    <property type="project" value="InterPro"/>
</dbReference>
<dbReference type="PRINTS" id="PR01950">
    <property type="entry name" value="LANCSUPER"/>
</dbReference>
<gene>
    <name evidence="3" type="ORF">DFR48_113102</name>
</gene>
<feature type="binding site" evidence="1">
    <location>
        <position position="984"/>
    </location>
    <ligand>
        <name>Zn(2+)</name>
        <dbReference type="ChEBI" id="CHEBI:29105"/>
    </ligand>
</feature>
<dbReference type="EMBL" id="QPIX01000013">
    <property type="protein sequence ID" value="RCW20648.1"/>
    <property type="molecule type" value="Genomic_DNA"/>
</dbReference>
<dbReference type="PANTHER" id="PTHR12736">
    <property type="entry name" value="LANC-LIKE PROTEIN"/>
    <property type="match status" value="1"/>
</dbReference>
<sequence length="1062" mass="115138">MRLGVWDALSCLCNRPSVLTRRPLRGATHVTANAKELSLRERAIWMAECGSTSEVTGGVAHERMAWWARTFFRNRDLSFRQWLSFDGLTPEGVVGFVERDQRLSHARGTVAWADTRNDALAASAAVDLDGAATGNSLSIALRPYVLWALARLRNALAETAVFGAASSARVEARFTDHLLSRLQAVAMPSLGLAINMARLSGTLVGASPEERLSHFARQLGDPHERARVLAHFPVLDRMLAEVTTLITEAAVLLFAHLAQDECALAEPFGIVARALTDIEFGQGDPHCGARSVAILSFGDTKVVYKPKSLAIDVAFNRLIEWLGQRTEPAPAALTIVERGDHGWTEYIAARPCQTVAEVARYYQRLGSLLALLRLCGGVDVHFENLISSGDHPYVVDLETLLHRDARCPRGKASAVARRSAARNRTVLRVGLLPDWMTGADGVFDLSGAGADSDQVAPFLQPKFEQFDRDDPRIVYEKTKIAVRTNVPQLPDGPQPVTAFADDLLRGFRATYSALLSEREELLSGDGPMAAFGDVRTRWVARPTVQYALALRDSYHPTHMRDGIDHEMAFASLADGVEEAPHLRMLIASEKRDLWSGDIPYFWCQGSDRSLRDSSGYVVCADFFAETAAELLTAAVKRMGPADLARQEDIIRTAIKARSMVGGPRQPDALIGRLQHRADVEKLMDAAVTIGDHLVRRAIPVDGCVHWVGLAQRGERHYAAAILDDSLYDGTAGIAVFLAQLAQITGSRRHRLAAQQALHTARHAHYGSGRKARIGAFDGWAGSLYAELRFAACLGEWPDGRLRRLLSLIRRAAAFDTGLDIISGAAGAAIVALRLIGTELEDEAIATAQACALRLAETAVRTEHGASWETGPQRRRLSGFAHGAGGIAVALQAVGRVAGDDELRELAMQALSFERATFDPRRRLWRDLRESSERATAWCHGATGMLLSRIELSRHLNDPAIKDEVAAGVAAIHSHGGGGSHCLCHGTLGNTEPLLLLDAASRGVAQAIAAGALLESEFEGRWRCGVADFAETPGLMLGLAGIGYGLLRNALLGEVPSVLLLEV</sequence>
<keyword evidence="1" id="KW-0479">Metal-binding</keyword>
<dbReference type="GO" id="GO:0046872">
    <property type="term" value="F:metal ion binding"/>
    <property type="evidence" value="ECO:0007669"/>
    <property type="project" value="UniProtKB-KW"/>
</dbReference>
<dbReference type="InterPro" id="IPR007822">
    <property type="entry name" value="LANC-like"/>
</dbReference>
<protein>
    <submittedName>
        <fullName evidence="3">Type 2 lantibiotic biosynthesis protein LanM</fullName>
    </submittedName>
</protein>
<feature type="domain" description="Lantibiotic biosynthesis protein dehydration" evidence="2">
    <location>
        <begin position="232"/>
        <end position="602"/>
    </location>
</feature>
<dbReference type="Proteomes" id="UP000252582">
    <property type="component" value="Unassembled WGS sequence"/>
</dbReference>
<dbReference type="Pfam" id="PF05147">
    <property type="entry name" value="LANC_like"/>
    <property type="match status" value="1"/>
</dbReference>
<dbReference type="PIRSF" id="PIRSF037228">
    <property type="entry name" value="Lant_mod_RumM"/>
    <property type="match status" value="1"/>
</dbReference>
<reference evidence="3 4" key="1">
    <citation type="submission" date="2018-07" db="EMBL/GenBank/DDBJ databases">
        <title>Genomic Encyclopedia of Type Strains, Phase IV (KMG-IV): sequencing the most valuable type-strain genomes for metagenomic binning, comparative biology and taxonomic classification.</title>
        <authorList>
            <person name="Goeker M."/>
        </authorList>
    </citation>
    <scope>NUCLEOTIDE SEQUENCE [LARGE SCALE GENOMIC DNA]</scope>
    <source>
        <strain evidence="3 4">DSM 25528</strain>
    </source>
</reference>
<dbReference type="InterPro" id="IPR017146">
    <property type="entry name" value="Lanti_2_LanM"/>
</dbReference>
<dbReference type="RefSeq" id="WP_170141939.1">
    <property type="nucleotide sequence ID" value="NZ_QPIX01000013.1"/>
</dbReference>
<dbReference type="GO" id="GO:0005975">
    <property type="term" value="P:carbohydrate metabolic process"/>
    <property type="evidence" value="ECO:0007669"/>
    <property type="project" value="InterPro"/>
</dbReference>
<feature type="binding site" evidence="1">
    <location>
        <position position="938"/>
    </location>
    <ligand>
        <name>Zn(2+)</name>
        <dbReference type="ChEBI" id="CHEBI:29105"/>
    </ligand>
</feature>
<evidence type="ECO:0000313" key="4">
    <source>
        <dbReference type="Proteomes" id="UP000252582"/>
    </source>
</evidence>
<dbReference type="PANTHER" id="PTHR12736:SF7">
    <property type="entry name" value="LANC-LIKE PROTEIN 3"/>
    <property type="match status" value="1"/>
</dbReference>
<feature type="binding site" evidence="1">
    <location>
        <position position="983"/>
    </location>
    <ligand>
        <name>Zn(2+)</name>
        <dbReference type="ChEBI" id="CHEBI:29105"/>
    </ligand>
</feature>
<proteinExistence type="predicted"/>
<evidence type="ECO:0000256" key="1">
    <source>
        <dbReference type="PIRSR" id="PIRSR607822-1"/>
    </source>
</evidence>
<dbReference type="AlphaFoldDB" id="A0A6I7HIP7"/>
<dbReference type="GO" id="GO:0005886">
    <property type="term" value="C:plasma membrane"/>
    <property type="evidence" value="ECO:0007669"/>
    <property type="project" value="TreeGrafter"/>
</dbReference>
<dbReference type="InterPro" id="IPR025410">
    <property type="entry name" value="Lant_dehyd"/>
</dbReference>
<evidence type="ECO:0000313" key="3">
    <source>
        <dbReference type="EMBL" id="RCW20648.1"/>
    </source>
</evidence>
<accession>A0A6I7HIP7</accession>
<dbReference type="NCBIfam" id="TIGR03897">
    <property type="entry name" value="lanti_2_LanM"/>
    <property type="match status" value="1"/>
</dbReference>
<keyword evidence="1" id="KW-0862">Zinc</keyword>
<name>A0A6I7HIP7_9HYPH</name>
<organism evidence="3 4">
    <name type="scientific">Ciceribacter lividus</name>
    <dbReference type="NCBI Taxonomy" id="1197950"/>
    <lineage>
        <taxon>Bacteria</taxon>
        <taxon>Pseudomonadati</taxon>
        <taxon>Pseudomonadota</taxon>
        <taxon>Alphaproteobacteria</taxon>
        <taxon>Hyphomicrobiales</taxon>
        <taxon>Rhizobiaceae</taxon>
        <taxon>Ciceribacter</taxon>
    </lineage>
</organism>
<dbReference type="SUPFAM" id="SSF158745">
    <property type="entry name" value="LanC-like"/>
    <property type="match status" value="1"/>
</dbReference>
<dbReference type="CDD" id="cd04792">
    <property type="entry name" value="LanM-like"/>
    <property type="match status" value="1"/>
</dbReference>
<dbReference type="InterPro" id="IPR012341">
    <property type="entry name" value="6hp_glycosidase-like_sf"/>
</dbReference>
<comment type="caution">
    <text evidence="3">The sequence shown here is derived from an EMBL/GenBank/DDBJ whole genome shotgun (WGS) entry which is preliminary data.</text>
</comment>